<accession>A0A0V1AZC5</accession>
<name>A0A0V1AZC5_TRISP</name>
<dbReference type="AlphaFoldDB" id="A0A0V1AZC5"/>
<evidence type="ECO:0000313" key="2">
    <source>
        <dbReference type="EMBL" id="KRY30081.1"/>
    </source>
</evidence>
<keyword evidence="3" id="KW-1185">Reference proteome</keyword>
<comment type="caution">
    <text evidence="2">The sequence shown here is derived from an EMBL/GenBank/DDBJ whole genome shotgun (WGS) entry which is preliminary data.</text>
</comment>
<dbReference type="EMBL" id="JYDH01000151">
    <property type="protein sequence ID" value="KRY30081.1"/>
    <property type="molecule type" value="Genomic_DNA"/>
</dbReference>
<dbReference type="OrthoDB" id="5927760at2759"/>
<reference evidence="2 3" key="1">
    <citation type="submission" date="2015-01" db="EMBL/GenBank/DDBJ databases">
        <title>Evolution of Trichinella species and genotypes.</title>
        <authorList>
            <person name="Korhonen P.K."/>
            <person name="Edoardo P."/>
            <person name="Giuseppe L.R."/>
            <person name="Gasser R.B."/>
        </authorList>
    </citation>
    <scope>NUCLEOTIDE SEQUENCE [LARGE SCALE GENOMIC DNA]</scope>
    <source>
        <strain evidence="2">ISS3</strain>
    </source>
</reference>
<sequence length="262" mass="29112">MQRYRVQDRTSPLKAGLNAFAGNRRSRRLSAGRKAFGITAATLPRLASIIPPQPAEGSLTGSESVETAQGNDSGKGKDEEDQEPNSSPSIVDGVQMWNLHHGSLSPLGCGRAIGRRMDTYLKGTKIEGISRQGVEIGGGKAMPQAMPQAIFRKFRNFLKIARGFALRLRPRANKNLHIPSGYASGVLLHHICPQERFMQIFNPLGAIFRKFRNFLKIAPGFALRLRPRANKNLHIPSGYARGKFLHYICPQERIMQIFNILE</sequence>
<feature type="compositionally biased region" description="Polar residues" evidence="1">
    <location>
        <begin position="59"/>
        <end position="72"/>
    </location>
</feature>
<protein>
    <submittedName>
        <fullName evidence="2">Uncharacterized protein</fullName>
    </submittedName>
</protein>
<evidence type="ECO:0000256" key="1">
    <source>
        <dbReference type="SAM" id="MobiDB-lite"/>
    </source>
</evidence>
<proteinExistence type="predicted"/>
<dbReference type="Proteomes" id="UP000054776">
    <property type="component" value="Unassembled WGS sequence"/>
</dbReference>
<feature type="region of interest" description="Disordered" evidence="1">
    <location>
        <begin position="49"/>
        <end position="91"/>
    </location>
</feature>
<gene>
    <name evidence="2" type="ORF">T01_12176</name>
</gene>
<evidence type="ECO:0000313" key="3">
    <source>
        <dbReference type="Proteomes" id="UP000054776"/>
    </source>
</evidence>
<feature type="non-terminal residue" evidence="2">
    <location>
        <position position="262"/>
    </location>
</feature>
<organism evidence="2 3">
    <name type="scientific">Trichinella spiralis</name>
    <name type="common">Trichina worm</name>
    <dbReference type="NCBI Taxonomy" id="6334"/>
    <lineage>
        <taxon>Eukaryota</taxon>
        <taxon>Metazoa</taxon>
        <taxon>Ecdysozoa</taxon>
        <taxon>Nematoda</taxon>
        <taxon>Enoplea</taxon>
        <taxon>Dorylaimia</taxon>
        <taxon>Trichinellida</taxon>
        <taxon>Trichinellidae</taxon>
        <taxon>Trichinella</taxon>
    </lineage>
</organism>